<proteinExistence type="predicted"/>
<feature type="region of interest" description="Disordered" evidence="1">
    <location>
        <begin position="511"/>
        <end position="543"/>
    </location>
</feature>
<name>A0ABR2ICL7_9EUKA</name>
<gene>
    <name evidence="2" type="ORF">M9Y10_012449</name>
</gene>
<evidence type="ECO:0000256" key="1">
    <source>
        <dbReference type="SAM" id="MobiDB-lite"/>
    </source>
</evidence>
<keyword evidence="3" id="KW-1185">Reference proteome</keyword>
<feature type="compositionally biased region" description="Basic and acidic residues" evidence="1">
    <location>
        <begin position="511"/>
        <end position="520"/>
    </location>
</feature>
<dbReference type="Proteomes" id="UP001470230">
    <property type="component" value="Unassembled WGS sequence"/>
</dbReference>
<protein>
    <recommendedName>
        <fullName evidence="4">Enhancer of mRNA-decapping protein 4 WD40 repeat region domain-containing protein</fullName>
    </recommendedName>
</protein>
<feature type="compositionally biased region" description="Basic and acidic residues" evidence="1">
    <location>
        <begin position="220"/>
        <end position="229"/>
    </location>
</feature>
<feature type="region of interest" description="Disordered" evidence="1">
    <location>
        <begin position="460"/>
        <end position="496"/>
    </location>
</feature>
<evidence type="ECO:0008006" key="4">
    <source>
        <dbReference type="Google" id="ProtNLM"/>
    </source>
</evidence>
<feature type="compositionally biased region" description="Polar residues" evidence="1">
    <location>
        <begin position="480"/>
        <end position="496"/>
    </location>
</feature>
<feature type="compositionally biased region" description="Polar residues" evidence="1">
    <location>
        <begin position="340"/>
        <end position="353"/>
    </location>
</feature>
<feature type="compositionally biased region" description="Basic and acidic residues" evidence="1">
    <location>
        <begin position="239"/>
        <end position="249"/>
    </location>
</feature>
<dbReference type="SUPFAM" id="SSF50998">
    <property type="entry name" value="Quinoprotein alcohol dehydrogenase-like"/>
    <property type="match status" value="1"/>
</dbReference>
<accession>A0ABR2ICL7</accession>
<feature type="compositionally biased region" description="Basic and acidic residues" evidence="1">
    <location>
        <begin position="532"/>
        <end position="543"/>
    </location>
</feature>
<evidence type="ECO:0000313" key="2">
    <source>
        <dbReference type="EMBL" id="KAK8860783.1"/>
    </source>
</evidence>
<sequence>MTNAEFYNKIKKQAAHMESSYPELSQHITSQSPSNKKTSQEKNKKLTIQMNPKDEQKKPFLNPSMIVERPQAKSASIISISKERPPSATISSSSIISVKPANNKTQTDSNNSFRIETPNKQTKIKLDPGLIKYRSKSLENGQQLQTVKDNEKKSQPDQKIQFPPGFEKDKNDNKDANFSIPPGFDKDKNDNKGASLNMPPGFDKNESENKDASLNIPPGFDKDKNDNKDASLNMSPGFDKNESKNKDARLNILPGFDKKESENKSASLNLPPGFDKTESENKSASLSMPPGFDKNESENKGASLNMPPGFDKDQDDNKDTSLNMPPGFSNQINDTKDLDSSPNHSGKTFTISLIKNEKNNEKSQSVSKNVNSLRPEQFVIKTTKSSTTSDEKENNKITMEDKVEHNSDISEIKDKDNCIADLKQDKDNQNIDQPEIKEQSINSNELNISFQENKLEGSIEINMGTDDLSNDSYEPKEDTISNQSESLNQIQPNIFNQEGNEQLELIQQLRDNEDSHHEESNPELGHQIQDQNHLDIDKESQKKPKFEINESELQEPKMSDIPEHIREQLDLDFDTSDMSDFRFGYEEEEEEEAEVNAELIEEEEEIERNIILPSQLVAQPLEIEKRTPIITNIKIETIDTINPFASYEDVENQIKEEEENNNSNSNKSQFVSYDSSRFPASYGINENMAYAFKQDGGWINVFDLTTLKFHCFKQDNLTAIAAKDNCIIASGNEEIHSFKIGKKISRLHNRFADFHDVTSLVADPLDHNRFFYFIESEKKLYILLTFNEKNKKRFVADNVFSFDVCSKYLLVLSTNDGLVHCKTRKDGSLFDLWQRPVTINTELNCYITDDYYMEKIGSSVSIFEAQTLKKIQTLSHIVHIFKGGGNPLFLLSNGSLIHFRQVYQFPRPVICAVANKNSVIAWHSLDSAPLASKTKSQAIQQTTFNKHQLKDMHTKITKKTREYLKEFPTKLTQKVELFKAIDSALANSGKSIEKLNVSLNEMIAKVKSMTPKTILESCLEFIENKQYEQGFENSLMLEKIDFNQFLADKRVDLIYRLIRNLNDNNDNDNSEKIYLSDDLLTRLTSQIIDNIEISSIWLVDRLIRLLLALPEEKKKMVLQLKKEKVQTIIQEYSAGIQEENTLKNLEILKQIFSSVD</sequence>
<feature type="region of interest" description="Disordered" evidence="1">
    <location>
        <begin position="17"/>
        <end position="444"/>
    </location>
</feature>
<feature type="compositionally biased region" description="Polar residues" evidence="1">
    <location>
        <begin position="362"/>
        <end position="374"/>
    </location>
</feature>
<feature type="compositionally biased region" description="Basic and acidic residues" evidence="1">
    <location>
        <begin position="310"/>
        <end position="319"/>
    </location>
</feature>
<dbReference type="InterPro" id="IPR011047">
    <property type="entry name" value="Quinoprotein_ADH-like_sf"/>
</dbReference>
<feature type="compositionally biased region" description="Polar residues" evidence="1">
    <location>
        <begin position="320"/>
        <end position="333"/>
    </location>
</feature>
<reference evidence="2 3" key="1">
    <citation type="submission" date="2024-04" db="EMBL/GenBank/DDBJ databases">
        <title>Tritrichomonas musculus Genome.</title>
        <authorList>
            <person name="Alves-Ferreira E."/>
            <person name="Grigg M."/>
            <person name="Lorenzi H."/>
            <person name="Galac M."/>
        </authorList>
    </citation>
    <scope>NUCLEOTIDE SEQUENCE [LARGE SCALE GENOMIC DNA]</scope>
    <source>
        <strain evidence="2 3">EAF2021</strain>
    </source>
</reference>
<feature type="compositionally biased region" description="Polar residues" evidence="1">
    <location>
        <begin position="138"/>
        <end position="147"/>
    </location>
</feature>
<comment type="caution">
    <text evidence="2">The sequence shown here is derived from an EMBL/GenBank/DDBJ whole genome shotgun (WGS) entry which is preliminary data.</text>
</comment>
<organism evidence="2 3">
    <name type="scientific">Tritrichomonas musculus</name>
    <dbReference type="NCBI Taxonomy" id="1915356"/>
    <lineage>
        <taxon>Eukaryota</taxon>
        <taxon>Metamonada</taxon>
        <taxon>Parabasalia</taxon>
        <taxon>Tritrichomonadida</taxon>
        <taxon>Tritrichomonadidae</taxon>
        <taxon>Tritrichomonas</taxon>
    </lineage>
</organism>
<feature type="compositionally biased region" description="Polar residues" evidence="1">
    <location>
        <begin position="100"/>
        <end position="121"/>
    </location>
</feature>
<evidence type="ECO:0000313" key="3">
    <source>
        <dbReference type="Proteomes" id="UP001470230"/>
    </source>
</evidence>
<feature type="compositionally biased region" description="Basic and acidic residues" evidence="1">
    <location>
        <begin position="166"/>
        <end position="175"/>
    </location>
</feature>
<dbReference type="EMBL" id="JAPFFF010000018">
    <property type="protein sequence ID" value="KAK8860783.1"/>
    <property type="molecule type" value="Genomic_DNA"/>
</dbReference>
<feature type="compositionally biased region" description="Polar residues" evidence="1">
    <location>
        <begin position="22"/>
        <end position="37"/>
    </location>
</feature>
<feature type="compositionally biased region" description="Basic and acidic residues" evidence="1">
    <location>
        <begin position="389"/>
        <end position="438"/>
    </location>
</feature>